<name>A0A1X2I6T2_9FUNG</name>
<evidence type="ECO:0000256" key="5">
    <source>
        <dbReference type="ARBA" id="ARBA00023136"/>
    </source>
</evidence>
<keyword evidence="6" id="KW-0325">Glycoprotein</keyword>
<dbReference type="Gene3D" id="2.10.70.80">
    <property type="match status" value="3"/>
</dbReference>
<dbReference type="FunFam" id="3.30.60.270:FF:000005">
    <property type="entry name" value="Sortilin"/>
    <property type="match status" value="1"/>
</dbReference>
<keyword evidence="5 8" id="KW-0472">Membrane</keyword>
<feature type="domain" description="VPS10" evidence="9">
    <location>
        <begin position="1400"/>
        <end position="1995"/>
    </location>
</feature>
<dbReference type="GO" id="GO:0005794">
    <property type="term" value="C:Golgi apparatus"/>
    <property type="evidence" value="ECO:0007669"/>
    <property type="project" value="TreeGrafter"/>
</dbReference>
<keyword evidence="8" id="KW-0812">Transmembrane</keyword>
<gene>
    <name evidence="10" type="ORF">BCR42DRAFT_469972</name>
</gene>
<comment type="subcellular location">
    <subcellularLocation>
        <location evidence="1">Membrane</location>
    </subcellularLocation>
</comment>
<organism evidence="10 11">
    <name type="scientific">Absidia repens</name>
    <dbReference type="NCBI Taxonomy" id="90262"/>
    <lineage>
        <taxon>Eukaryota</taxon>
        <taxon>Fungi</taxon>
        <taxon>Fungi incertae sedis</taxon>
        <taxon>Mucoromycota</taxon>
        <taxon>Mucoromycotina</taxon>
        <taxon>Mucoromycetes</taxon>
        <taxon>Mucorales</taxon>
        <taxon>Cunninghamellaceae</taxon>
        <taxon>Absidia</taxon>
    </lineage>
</organism>
<reference evidence="10 11" key="1">
    <citation type="submission" date="2016-07" db="EMBL/GenBank/DDBJ databases">
        <title>Pervasive Adenine N6-methylation of Active Genes in Fungi.</title>
        <authorList>
            <consortium name="DOE Joint Genome Institute"/>
            <person name="Mondo S.J."/>
            <person name="Dannebaum R.O."/>
            <person name="Kuo R.C."/>
            <person name="Labutti K."/>
            <person name="Haridas S."/>
            <person name="Kuo A."/>
            <person name="Salamov A."/>
            <person name="Ahrendt S.R."/>
            <person name="Lipzen A."/>
            <person name="Sullivan W."/>
            <person name="Andreopoulos W.B."/>
            <person name="Clum A."/>
            <person name="Lindquist E."/>
            <person name="Daum C."/>
            <person name="Ramamoorthy G.K."/>
            <person name="Gryganskyi A."/>
            <person name="Culley D."/>
            <person name="Magnuson J.K."/>
            <person name="James T.Y."/>
            <person name="O'Malley M.A."/>
            <person name="Stajich J.E."/>
            <person name="Spatafora J.W."/>
            <person name="Visel A."/>
            <person name="Grigoriev I.V."/>
        </authorList>
    </citation>
    <scope>NUCLEOTIDE SEQUENCE [LARGE SCALE GENOMIC DNA]</scope>
    <source>
        <strain evidence="10 11">NRRL 1336</strain>
    </source>
</reference>
<dbReference type="PANTHER" id="PTHR12106">
    <property type="entry name" value="SORTILIN RELATED"/>
    <property type="match status" value="1"/>
</dbReference>
<dbReference type="SMART" id="SM00602">
    <property type="entry name" value="VPS10"/>
    <property type="match status" value="3"/>
</dbReference>
<dbReference type="EMBL" id="MCGE01000024">
    <property type="protein sequence ID" value="ORZ10539.1"/>
    <property type="molecule type" value="Genomic_DNA"/>
</dbReference>
<keyword evidence="4" id="KW-0677">Repeat</keyword>
<evidence type="ECO:0000313" key="10">
    <source>
        <dbReference type="EMBL" id="ORZ10539.1"/>
    </source>
</evidence>
<evidence type="ECO:0000259" key="9">
    <source>
        <dbReference type="SMART" id="SM00602"/>
    </source>
</evidence>
<evidence type="ECO:0000256" key="4">
    <source>
        <dbReference type="ARBA" id="ARBA00022737"/>
    </source>
</evidence>
<dbReference type="SUPFAM" id="SSF110296">
    <property type="entry name" value="Oligoxyloglucan reducing end-specific cellobiohydrolase"/>
    <property type="match status" value="3"/>
</dbReference>
<dbReference type="Gene3D" id="2.130.10.10">
    <property type="entry name" value="YVTN repeat-like/Quinoprotein amine dehydrogenase"/>
    <property type="match status" value="4"/>
</dbReference>
<dbReference type="Gene3D" id="3.30.60.270">
    <property type="match status" value="3"/>
</dbReference>
<dbReference type="InterPro" id="IPR031778">
    <property type="entry name" value="Sortilin_N"/>
</dbReference>
<sequence length="2126" mass="239765">MDYFWRSGRCSTQRTRTKSDSYTKTTLHSMMKISVISLALISWWTTPAFAQDIGIQKTGFDALPEKMFYFKDSDVVLWLDGNSHSVYRSENHGKDWNKLPDFDGQAQYLYDHPFDSEKAYVLGKEKHHWKTEDQGKTWTAFETPVEPATSAQHLSFHAQRSSYVLFTGFQCNKKGWQGMDCREETHYTTTNFNELRLLRTHTASCIWSVSSPHFNNAPAQEVMCVESPNKRGSATNLLDPTELRLVQSEDFFHTEQVVDFGTGEKVSGVIAVNAVNQYLVAAVKPSATKTDMDLYISLDGESWHEAVFPPGTDLHEKAYTIVESTGTSLLVDMLGSDAGYGSLYRSNSNGTFFVKSLEHTNRNPMGIIDFERIPGVEGVMLANVVINPNDISSKSTNMKKIQTRMSFDDGSTWSSIKKVMNSQGQNAACSSGDDCALHLHSVTSSHNIGQVFSSNTAIGVIMGVGNYGNQLLEYDECDTYLSTDGGLNWKMVREGAHKYEFGDMGSLLVMVDDEKETDHVWWSKNRGDSWEKYDLQMTVRARSLTTDPESTSRNFILVVGSAHSSDSSRVQSIHLDFTKLQDRQCLFDPDHEDKNDYERWFARDLTDGPDCLMGHEQMFYRRKADRDCYVGRDFQEPEVEMKNCQCTDADYECDYNFSRDTNGKCKRDRNDQLSANQCKSKSDTYVASSGYRLIPGNTCTPGSSPLDAPVDRPCSENDKPIYTTSPPGTSGNNNGFAPNPSEKGIAKYQTIFDDEVEQFTYFADSPKVLMRLRNGQLWYSGEHGMVWKQVLKDERRVYQFIMHEFDNQRAYAILENGLYVTEDQGENWSPIPTPGPPSRRSSQVLDFHPQEHDWLLLVADEPTTLQSEAYISHDHGRHWAAFNLHVDKCIFGRDSKFNIRKETVFCSVYQSQQSKQLELVRTVDWGNSKEVLFDNVVEYFVIEDFMAVAANKKGDLNVYVSINGDTFSEAQFPPGQYIDRDTFTVLQSTTHSILMNIFKSVTQGKAHGALYKSNDNGTFYHISLDNTNGNAMGYVDFEKMQGIDGVILANQVMNADELVGGTRDVTKKVRTMISWDDGGQWQPLAPPSKFDCTGKDCTLNLHSRTDIHGPGAIFTAGGVPGLAMGVGNVGPSLLSYEQSDTFLTRDAGHSWIRIQEGEHLYEFGDQGSILVLINDEGPTNELLYSWDQGDTWRGYTFAEEPIRVSTLTTDPLSSTLKFVIMGHTRNSQRSPLIIVVDFAGTDVKQCNLDEHHGDESDFEKWIAKDDDGDDACLLGKKTAYWRRKPDHICKVGNKFKAPEVVQDNCQCRDIDFECDFGFWKNEKGECEYVNRHPDRPTVCRPGEKFQGRSGYKKNSKSSCTGGVNLETKKDWDCGEGGRVQSSKMEFTDRVVDYIYFTDTNRVIVRTADNKVWRSDDDGNKWTQIFGDHQVVAMYQNPHHDQTAYFMTKGRTHFVTQDRGSNFIQITTPLEPLSSILGTILSFHRDEPEYVIFIGESKCDSFMSNECHSEAFYSHNSGKNWQPIGPYIRSCIWGRDGAIEHAEHDAIFCEEYHDKSGNQRTFFANQLQFVTSTNYFESKQYLFDDMVGVAVFGKYMVVAVAQHGGNTLQLHISLDGNTFALASFPESFNVSPEDANRNEMGIVDFEKMQGIEGIALSNQISNANQANMGDPKKLVTRLTADAGRSWRKLTPPSVDSKKEYFKCNGGGKKAEDCSLHLHSYSERRNSRDLFSSSSAVGLMVGVGNVGTSLTPYRDGDMFLTRDAGKTWNEVYKGAHIWEFADQGGLLMLVDDEDETNEVRYTSDQGLTWKTYEFAKRKDRIKVDDIITQPDGTSQKYVVFGAERGGTKTVAYHIDFSAIHPTQCKIDINNQDDDDFELWSPEDTRGETCLFGRETKYHRRIQDRDCYIGEKLVQPKEIVRNCTCAAEDYECDFNFVRNENNECVLVPGFQPVVPECDGSVDFVYTSTGYRKIAASTCQGGRELDKEGDQIRCPGRGSGTHWTVYLFAPVFGAAIVFGCLRYRHVFRHQGFGSIRLPDSAASATNGIISHPVITKILSAIVIIPVALVGLVSRIPVPHSLADWNVFQYLRLPSFLQCRSGTQYSPLDQDDTDVLLDDYDAEEDSDADEL</sequence>
<dbReference type="GO" id="GO:0006623">
    <property type="term" value="P:protein targeting to vacuole"/>
    <property type="evidence" value="ECO:0007669"/>
    <property type="project" value="TreeGrafter"/>
</dbReference>
<evidence type="ECO:0000256" key="3">
    <source>
        <dbReference type="ARBA" id="ARBA00022729"/>
    </source>
</evidence>
<dbReference type="OrthoDB" id="443634at2759"/>
<dbReference type="InterPro" id="IPR006581">
    <property type="entry name" value="VPS10"/>
</dbReference>
<protein>
    <recommendedName>
        <fullName evidence="9">VPS10 domain-containing protein</fullName>
    </recommendedName>
</protein>
<feature type="transmembrane region" description="Helical" evidence="8">
    <location>
        <begin position="1999"/>
        <end position="2017"/>
    </location>
</feature>
<dbReference type="InterPro" id="IPR015943">
    <property type="entry name" value="WD40/YVTN_repeat-like_dom_sf"/>
</dbReference>
<dbReference type="Pfam" id="PF15902">
    <property type="entry name" value="Sortilin-Vps10"/>
    <property type="match status" value="3"/>
</dbReference>
<evidence type="ECO:0000256" key="2">
    <source>
        <dbReference type="ARBA" id="ARBA00008251"/>
    </source>
</evidence>
<dbReference type="Proteomes" id="UP000193560">
    <property type="component" value="Unassembled WGS sequence"/>
</dbReference>
<feature type="region of interest" description="Disordered" evidence="7">
    <location>
        <begin position="715"/>
        <end position="739"/>
    </location>
</feature>
<accession>A0A1X2I6T2</accession>
<dbReference type="GO" id="GO:0006895">
    <property type="term" value="P:Golgi to endosome transport"/>
    <property type="evidence" value="ECO:0007669"/>
    <property type="project" value="TreeGrafter"/>
</dbReference>
<feature type="domain" description="VPS10" evidence="9">
    <location>
        <begin position="74"/>
        <end position="719"/>
    </location>
</feature>
<keyword evidence="3" id="KW-0732">Signal</keyword>
<evidence type="ECO:0000256" key="1">
    <source>
        <dbReference type="ARBA" id="ARBA00004370"/>
    </source>
</evidence>
<dbReference type="GO" id="GO:0005829">
    <property type="term" value="C:cytosol"/>
    <property type="evidence" value="ECO:0007669"/>
    <property type="project" value="GOC"/>
</dbReference>
<keyword evidence="8" id="KW-1133">Transmembrane helix</keyword>
<dbReference type="GO" id="GO:0006896">
    <property type="term" value="P:Golgi to vacuole transport"/>
    <property type="evidence" value="ECO:0007669"/>
    <property type="project" value="TreeGrafter"/>
</dbReference>
<evidence type="ECO:0000256" key="6">
    <source>
        <dbReference type="ARBA" id="ARBA00023180"/>
    </source>
</evidence>
<dbReference type="GO" id="GO:0016020">
    <property type="term" value="C:membrane"/>
    <property type="evidence" value="ECO:0007669"/>
    <property type="project" value="UniProtKB-SubCell"/>
</dbReference>
<proteinExistence type="inferred from homology"/>
<dbReference type="SUPFAM" id="SSF50939">
    <property type="entry name" value="Sialidases"/>
    <property type="match status" value="1"/>
</dbReference>
<comment type="caution">
    <text evidence="10">The sequence shown here is derived from an EMBL/GenBank/DDBJ whole genome shotgun (WGS) entry which is preliminary data.</text>
</comment>
<feature type="compositionally biased region" description="Polar residues" evidence="7">
    <location>
        <begin position="722"/>
        <end position="736"/>
    </location>
</feature>
<feature type="domain" description="VPS10" evidence="9">
    <location>
        <begin position="766"/>
        <end position="1376"/>
    </location>
</feature>
<dbReference type="InterPro" id="IPR031777">
    <property type="entry name" value="Sortilin_C"/>
</dbReference>
<evidence type="ECO:0000256" key="8">
    <source>
        <dbReference type="SAM" id="Phobius"/>
    </source>
</evidence>
<dbReference type="PANTHER" id="PTHR12106:SF27">
    <property type="entry name" value="SORTILIN-RELATED RECEPTOR"/>
    <property type="match status" value="1"/>
</dbReference>
<comment type="similarity">
    <text evidence="2">Belongs to the VPS10-related sortilin family.</text>
</comment>
<evidence type="ECO:0000313" key="11">
    <source>
        <dbReference type="Proteomes" id="UP000193560"/>
    </source>
</evidence>
<dbReference type="STRING" id="90262.A0A1X2I6T2"/>
<dbReference type="Pfam" id="PF15901">
    <property type="entry name" value="Sortilin_C"/>
    <property type="match status" value="3"/>
</dbReference>
<dbReference type="InterPro" id="IPR036278">
    <property type="entry name" value="Sialidase_sf"/>
</dbReference>
<dbReference type="InterPro" id="IPR050310">
    <property type="entry name" value="VPS10-sortilin"/>
</dbReference>
<evidence type="ECO:0000256" key="7">
    <source>
        <dbReference type="SAM" id="MobiDB-lite"/>
    </source>
</evidence>
<keyword evidence="11" id="KW-1185">Reference proteome</keyword>
<feature type="transmembrane region" description="Helical" evidence="8">
    <location>
        <begin position="2053"/>
        <end position="2073"/>
    </location>
</feature>